<evidence type="ECO:0000313" key="7">
    <source>
        <dbReference type="EMBL" id="EHB09477.1"/>
    </source>
</evidence>
<proteinExistence type="inferred from homology"/>
<dbReference type="Gene3D" id="3.40.50.12390">
    <property type="match status" value="1"/>
</dbReference>
<evidence type="ECO:0000256" key="3">
    <source>
        <dbReference type="ARBA" id="ARBA00022722"/>
    </source>
</evidence>
<sequence length="176" mass="20104">MGVPAFFCWLSSKYLSIIVNCVEEKPPKCNGIKIPVDASKPNPNDVEFDKLYLDMNGIIHPCTHPEDKPTSKKEEEMMVAIFEYLDGLFNIVRARRLLYMAIDGVAPRAKMNQQLSRRFRASKEGMEAAMEKQHVREETLAKGGYLPPEQIKERFDSYCTTPGTEFMDNLAKSLCY</sequence>
<dbReference type="GO" id="GO:0004534">
    <property type="term" value="F:5'-3' RNA exonuclease activity"/>
    <property type="evidence" value="ECO:0007669"/>
    <property type="project" value="TreeGrafter"/>
</dbReference>
<dbReference type="GO" id="GO:0005634">
    <property type="term" value="C:nucleus"/>
    <property type="evidence" value="ECO:0007669"/>
    <property type="project" value="TreeGrafter"/>
</dbReference>
<dbReference type="CDD" id="cd18673">
    <property type="entry name" value="PIN_XRN1-2-like"/>
    <property type="match status" value="1"/>
</dbReference>
<protein>
    <submittedName>
        <fullName evidence="7">5'-3' exoribonuclease 2</fullName>
    </submittedName>
</protein>
<dbReference type="PANTHER" id="PTHR12341">
    <property type="entry name" value="5'-&gt;3' EXORIBONUCLEASE"/>
    <property type="match status" value="1"/>
</dbReference>
<dbReference type="InterPro" id="IPR004859">
    <property type="entry name" value="Xrn1_N"/>
</dbReference>
<dbReference type="PANTHER" id="PTHR12341:SF41">
    <property type="entry name" value="5'-3' EXORIBONUCLEASE 2"/>
    <property type="match status" value="1"/>
</dbReference>
<dbReference type="Proteomes" id="UP000006813">
    <property type="component" value="Unassembled WGS sequence"/>
</dbReference>
<keyword evidence="5" id="KW-0269">Exonuclease</keyword>
<organism evidence="7 8">
    <name type="scientific">Heterocephalus glaber</name>
    <name type="common">Naked mole rat</name>
    <dbReference type="NCBI Taxonomy" id="10181"/>
    <lineage>
        <taxon>Eukaryota</taxon>
        <taxon>Metazoa</taxon>
        <taxon>Chordata</taxon>
        <taxon>Craniata</taxon>
        <taxon>Vertebrata</taxon>
        <taxon>Euteleostomi</taxon>
        <taxon>Mammalia</taxon>
        <taxon>Eutheria</taxon>
        <taxon>Euarchontoglires</taxon>
        <taxon>Glires</taxon>
        <taxon>Rodentia</taxon>
        <taxon>Hystricomorpha</taxon>
        <taxon>Bathyergidae</taxon>
        <taxon>Heterocephalus</taxon>
    </lineage>
</organism>
<reference evidence="7 8" key="1">
    <citation type="journal article" date="2011" name="Nature">
        <title>Genome sequencing reveals insights into physiology and longevity of the naked mole rat.</title>
        <authorList>
            <person name="Kim E.B."/>
            <person name="Fang X."/>
            <person name="Fushan A.A."/>
            <person name="Huang Z."/>
            <person name="Lobanov A.V."/>
            <person name="Han L."/>
            <person name="Marino S.M."/>
            <person name="Sun X."/>
            <person name="Turanov A.A."/>
            <person name="Yang P."/>
            <person name="Yim S.H."/>
            <person name="Zhao X."/>
            <person name="Kasaikina M.V."/>
            <person name="Stoletzki N."/>
            <person name="Peng C."/>
            <person name="Polak P."/>
            <person name="Xiong Z."/>
            <person name="Kiezun A."/>
            <person name="Zhu Y."/>
            <person name="Chen Y."/>
            <person name="Kryukov G.V."/>
            <person name="Zhang Q."/>
            <person name="Peshkin L."/>
            <person name="Yang L."/>
            <person name="Bronson R.T."/>
            <person name="Buffenstein R."/>
            <person name="Wang B."/>
            <person name="Han C."/>
            <person name="Li Q."/>
            <person name="Chen L."/>
            <person name="Zhao W."/>
            <person name="Sunyaev S.R."/>
            <person name="Park T.J."/>
            <person name="Zhang G."/>
            <person name="Wang J."/>
            <person name="Gladyshev V.N."/>
        </authorList>
    </citation>
    <scope>NUCLEOTIDE SEQUENCE [LARGE SCALE GENOMIC DNA]</scope>
</reference>
<keyword evidence="3" id="KW-0540">Nuclease</keyword>
<dbReference type="GO" id="GO:0000956">
    <property type="term" value="P:nuclear-transcribed mRNA catabolic process"/>
    <property type="evidence" value="ECO:0007669"/>
    <property type="project" value="TreeGrafter"/>
</dbReference>
<keyword evidence="2" id="KW-0507">mRNA processing</keyword>
<dbReference type="EMBL" id="JH170647">
    <property type="protein sequence ID" value="EHB09477.1"/>
    <property type="molecule type" value="Genomic_DNA"/>
</dbReference>
<evidence type="ECO:0000256" key="1">
    <source>
        <dbReference type="ARBA" id="ARBA00006994"/>
    </source>
</evidence>
<gene>
    <name evidence="7" type="ORF">GW7_13605</name>
</gene>
<name>G5BJL6_HETGA</name>
<dbReference type="InterPro" id="IPR027073">
    <property type="entry name" value="5_3_exoribonuclease"/>
</dbReference>
<keyword evidence="4" id="KW-0378">Hydrolase</keyword>
<evidence type="ECO:0000256" key="5">
    <source>
        <dbReference type="ARBA" id="ARBA00022839"/>
    </source>
</evidence>
<evidence type="ECO:0000313" key="8">
    <source>
        <dbReference type="Proteomes" id="UP000006813"/>
    </source>
</evidence>
<dbReference type="InParanoid" id="G5BJL6"/>
<feature type="domain" description="Xrn1 N-terminal" evidence="6">
    <location>
        <begin position="1"/>
        <end position="175"/>
    </location>
</feature>
<dbReference type="GO" id="GO:0006397">
    <property type="term" value="P:mRNA processing"/>
    <property type="evidence" value="ECO:0007669"/>
    <property type="project" value="UniProtKB-KW"/>
</dbReference>
<dbReference type="Pfam" id="PF03159">
    <property type="entry name" value="XRN_N"/>
    <property type="match status" value="1"/>
</dbReference>
<dbReference type="GO" id="GO:0003723">
    <property type="term" value="F:RNA binding"/>
    <property type="evidence" value="ECO:0007669"/>
    <property type="project" value="TreeGrafter"/>
</dbReference>
<comment type="similarity">
    <text evidence="1">Belongs to the 5'-3' exonuclease family. XRN2/RAT1 subfamily.</text>
</comment>
<accession>G5BJL6</accession>
<dbReference type="STRING" id="10181.G5BJL6"/>
<evidence type="ECO:0000259" key="6">
    <source>
        <dbReference type="Pfam" id="PF03159"/>
    </source>
</evidence>
<dbReference type="AlphaFoldDB" id="G5BJL6"/>
<evidence type="ECO:0000256" key="4">
    <source>
        <dbReference type="ARBA" id="ARBA00022801"/>
    </source>
</evidence>
<dbReference type="FunFam" id="3.40.50.12390:FF:000003">
    <property type="entry name" value="5'-3' exoribonuclease"/>
    <property type="match status" value="1"/>
</dbReference>
<evidence type="ECO:0000256" key="2">
    <source>
        <dbReference type="ARBA" id="ARBA00022664"/>
    </source>
</evidence>